<dbReference type="STRING" id="282301.A0A267EPI6"/>
<gene>
    <name evidence="3" type="ORF">BOX15_Mlig020450g1</name>
</gene>
<evidence type="ECO:0000256" key="1">
    <source>
        <dbReference type="ARBA" id="ARBA00022741"/>
    </source>
</evidence>
<dbReference type="PRINTS" id="PR00449">
    <property type="entry name" value="RASTRNSFRMNG"/>
</dbReference>
<dbReference type="SMART" id="SM00175">
    <property type="entry name" value="RAB"/>
    <property type="match status" value="1"/>
</dbReference>
<dbReference type="InterPro" id="IPR003578">
    <property type="entry name" value="Small_GTPase_Rho"/>
</dbReference>
<dbReference type="PANTHER" id="PTHR24072">
    <property type="entry name" value="RHO FAMILY GTPASE"/>
    <property type="match status" value="1"/>
</dbReference>
<evidence type="ECO:0000313" key="3">
    <source>
        <dbReference type="EMBL" id="PAA63376.1"/>
    </source>
</evidence>
<dbReference type="Proteomes" id="UP000215902">
    <property type="component" value="Unassembled WGS sequence"/>
</dbReference>
<dbReference type="OrthoDB" id="6041427at2759"/>
<organism evidence="3 4">
    <name type="scientific">Macrostomum lignano</name>
    <dbReference type="NCBI Taxonomy" id="282301"/>
    <lineage>
        <taxon>Eukaryota</taxon>
        <taxon>Metazoa</taxon>
        <taxon>Spiralia</taxon>
        <taxon>Lophotrochozoa</taxon>
        <taxon>Platyhelminthes</taxon>
        <taxon>Rhabditophora</taxon>
        <taxon>Macrostomorpha</taxon>
        <taxon>Macrostomida</taxon>
        <taxon>Macrostomidae</taxon>
        <taxon>Macrostomum</taxon>
    </lineage>
</organism>
<proteinExistence type="predicted"/>
<dbReference type="FunFam" id="3.40.50.300:FF:000118">
    <property type="entry name" value="Rho-related GTP-binding protein RhoG"/>
    <property type="match status" value="1"/>
</dbReference>
<dbReference type="AlphaFoldDB" id="A0A267EPI6"/>
<name>A0A267EPI6_9PLAT</name>
<dbReference type="PROSITE" id="PS51419">
    <property type="entry name" value="RAB"/>
    <property type="match status" value="1"/>
</dbReference>
<sequence length="208" mass="23064">MSNNANSSNRVDTLKVVLVGDGSVGKTCMLSVYMKKGFPTTYVPTIVDNFSYDVTVDSRPVRLQLWDTAGQEDYDRLRPLSYTNTDVFVVCFSVDGRNSFKNVRDKWRPELGHYGPSVPIILVATKADLRTDSAAIDYLKRQNITMVDSSEGRAMATEIGAKTYVECSALTGHGLQQVMEEAVRAHLMAKGICGKKKKNNKTRPCTLL</sequence>
<dbReference type="PROSITE" id="PS51421">
    <property type="entry name" value="RAS"/>
    <property type="match status" value="1"/>
</dbReference>
<keyword evidence="4" id="KW-1185">Reference proteome</keyword>
<reference evidence="3 4" key="1">
    <citation type="submission" date="2017-06" db="EMBL/GenBank/DDBJ databases">
        <title>A platform for efficient transgenesis in Macrostomum lignano, a flatworm model organism for stem cell research.</title>
        <authorList>
            <person name="Berezikov E."/>
        </authorList>
    </citation>
    <scope>NUCLEOTIDE SEQUENCE [LARGE SCALE GENOMIC DNA]</scope>
    <source>
        <strain evidence="3">DV1</strain>
        <tissue evidence="3">Whole organism</tissue>
    </source>
</reference>
<dbReference type="SUPFAM" id="SSF52540">
    <property type="entry name" value="P-loop containing nucleoside triphosphate hydrolases"/>
    <property type="match status" value="1"/>
</dbReference>
<dbReference type="InterPro" id="IPR001806">
    <property type="entry name" value="Small_GTPase"/>
</dbReference>
<dbReference type="PROSITE" id="PS51420">
    <property type="entry name" value="RHO"/>
    <property type="match status" value="1"/>
</dbReference>
<dbReference type="GO" id="GO:0007264">
    <property type="term" value="P:small GTPase-mediated signal transduction"/>
    <property type="evidence" value="ECO:0007669"/>
    <property type="project" value="InterPro"/>
</dbReference>
<dbReference type="CDD" id="cd00157">
    <property type="entry name" value="Rho"/>
    <property type="match status" value="1"/>
</dbReference>
<dbReference type="GO" id="GO:0005525">
    <property type="term" value="F:GTP binding"/>
    <property type="evidence" value="ECO:0007669"/>
    <property type="project" value="UniProtKB-KW"/>
</dbReference>
<dbReference type="NCBIfam" id="TIGR00231">
    <property type="entry name" value="small_GTP"/>
    <property type="match status" value="1"/>
</dbReference>
<dbReference type="SMART" id="SM00176">
    <property type="entry name" value="RAN"/>
    <property type="match status" value="1"/>
</dbReference>
<dbReference type="GO" id="GO:0003924">
    <property type="term" value="F:GTPase activity"/>
    <property type="evidence" value="ECO:0007669"/>
    <property type="project" value="InterPro"/>
</dbReference>
<dbReference type="SMART" id="SM00174">
    <property type="entry name" value="RHO"/>
    <property type="match status" value="1"/>
</dbReference>
<dbReference type="SMART" id="SM00173">
    <property type="entry name" value="RAS"/>
    <property type="match status" value="1"/>
</dbReference>
<evidence type="ECO:0000313" key="4">
    <source>
        <dbReference type="Proteomes" id="UP000215902"/>
    </source>
</evidence>
<keyword evidence="2" id="KW-0342">GTP-binding</keyword>
<keyword evidence="1" id="KW-0547">Nucleotide-binding</keyword>
<dbReference type="EMBL" id="NIVC01001849">
    <property type="protein sequence ID" value="PAA63376.1"/>
    <property type="molecule type" value="Genomic_DNA"/>
</dbReference>
<protein>
    <submittedName>
        <fullName evidence="3">Uncharacterized protein</fullName>
    </submittedName>
</protein>
<comment type="caution">
    <text evidence="3">The sequence shown here is derived from an EMBL/GenBank/DDBJ whole genome shotgun (WGS) entry which is preliminary data.</text>
</comment>
<dbReference type="InterPro" id="IPR027417">
    <property type="entry name" value="P-loop_NTPase"/>
</dbReference>
<accession>A0A267EPI6</accession>
<dbReference type="Pfam" id="PF00071">
    <property type="entry name" value="Ras"/>
    <property type="match status" value="1"/>
</dbReference>
<evidence type="ECO:0000256" key="2">
    <source>
        <dbReference type="ARBA" id="ARBA00023134"/>
    </source>
</evidence>
<dbReference type="Gene3D" id="3.40.50.300">
    <property type="entry name" value="P-loop containing nucleotide triphosphate hydrolases"/>
    <property type="match status" value="1"/>
</dbReference>
<dbReference type="InterPro" id="IPR005225">
    <property type="entry name" value="Small_GTP-bd"/>
</dbReference>